<dbReference type="Proteomes" id="UP000245981">
    <property type="component" value="Unassembled WGS sequence"/>
</dbReference>
<comment type="caution">
    <text evidence="1">The sequence shown here is derived from an EMBL/GenBank/DDBJ whole genome shotgun (WGS) entry which is preliminary data.</text>
</comment>
<dbReference type="AlphaFoldDB" id="A0A2V2BNZ5"/>
<organism evidence="1 2">
    <name type="scientific">Pantoea allii</name>
    <dbReference type="NCBI Taxonomy" id="574096"/>
    <lineage>
        <taxon>Bacteria</taxon>
        <taxon>Pseudomonadati</taxon>
        <taxon>Pseudomonadota</taxon>
        <taxon>Gammaproteobacteria</taxon>
        <taxon>Enterobacterales</taxon>
        <taxon>Erwiniaceae</taxon>
        <taxon>Pantoea</taxon>
    </lineage>
</organism>
<accession>A0A2V2BNZ5</accession>
<name>A0A2V2BNZ5_9GAMM</name>
<proteinExistence type="predicted"/>
<evidence type="ECO:0000313" key="2">
    <source>
        <dbReference type="Proteomes" id="UP000245981"/>
    </source>
</evidence>
<sequence length="67" mass="7510">MTATLRCFSAGCTEIVQCPTLPGKHSGGRWLSNRLPWVSNRLRGEFVSVNVAQQINPSIFMKIKDFN</sequence>
<evidence type="ECO:0000313" key="1">
    <source>
        <dbReference type="EMBL" id="PWL00813.1"/>
    </source>
</evidence>
<dbReference type="EMBL" id="QGHF01000001">
    <property type="protein sequence ID" value="PWL00813.1"/>
    <property type="molecule type" value="Genomic_DNA"/>
</dbReference>
<reference evidence="1 2" key="1">
    <citation type="submission" date="2018-05" db="EMBL/GenBank/DDBJ databases">
        <title>Genomic Encyclopedia of Type Strains, Phase IV (KMG-V): Genome sequencing to study the core and pangenomes of soil and plant-associated prokaryotes.</title>
        <authorList>
            <person name="Whitman W."/>
        </authorList>
    </citation>
    <scope>NUCLEOTIDE SEQUENCE [LARGE SCALE GENOMIC DNA]</scope>
    <source>
        <strain evidence="1 2">PNA 200-10</strain>
    </source>
</reference>
<gene>
    <name evidence="1" type="ORF">C7431_101625</name>
</gene>
<protein>
    <submittedName>
        <fullName evidence="1">Uncharacterized protein</fullName>
    </submittedName>
</protein>